<dbReference type="SUPFAM" id="SSF144217">
    <property type="entry name" value="CSL zinc finger"/>
    <property type="match status" value="1"/>
</dbReference>
<dbReference type="UniPathway" id="UPA00559"/>
<dbReference type="GO" id="GO:0008198">
    <property type="term" value="F:ferrous iron binding"/>
    <property type="evidence" value="ECO:0007669"/>
    <property type="project" value="EnsemblFungi"/>
</dbReference>
<dbReference type="RefSeq" id="XP_003669607.1">
    <property type="nucleotide sequence ID" value="XM_003669559.1"/>
</dbReference>
<dbReference type="Proteomes" id="UP000000689">
    <property type="component" value="Chromosome 4"/>
</dbReference>
<reference evidence="13 14" key="1">
    <citation type="journal article" date="2011" name="Proc. Natl. Acad. Sci. U.S.A.">
        <title>Evolutionary erosion of yeast sex chromosomes by mating-type switching accidents.</title>
        <authorList>
            <person name="Gordon J.L."/>
            <person name="Armisen D."/>
            <person name="Proux-Wera E."/>
            <person name="Oheigeartaigh S.S."/>
            <person name="Byrne K.P."/>
            <person name="Wolfe K.H."/>
        </authorList>
    </citation>
    <scope>NUCLEOTIDE SEQUENCE [LARGE SCALE GENOMIC DNA]</scope>
    <source>
        <strain evidence="14">ATCC 10597 / BCRC 20456 / CBS 421 / NBRC 0211 / NRRL Y-12639</strain>
    </source>
</reference>
<evidence type="ECO:0000256" key="4">
    <source>
        <dbReference type="ARBA" id="ARBA00006169"/>
    </source>
</evidence>
<dbReference type="GO" id="GO:0017183">
    <property type="term" value="P:protein histidyl modification to diphthamide"/>
    <property type="evidence" value="ECO:0007669"/>
    <property type="project" value="UniProtKB-UniPathway"/>
</dbReference>
<sequence length="190" mass="21607">MTKSSSRITHYEVLNINSDATLQEIKKAYKQKLLNIHPDKSSTQILPISITTNDLTSVSINQIQQAYKILSNESTREQYDEELLETFKKLGYHNHGDGLDEFSLDDFTFDETTCNYNMNCPRCKTLNGFQFNEDSLDEFANTNINTNTNTNGGSSAFQVLAQCNSCSLWLKVNFAIASEDENEDENEDEE</sequence>
<dbReference type="InterPro" id="IPR036671">
    <property type="entry name" value="DPH_MB_sf"/>
</dbReference>
<dbReference type="GO" id="GO:0005737">
    <property type="term" value="C:cytoplasm"/>
    <property type="evidence" value="ECO:0007669"/>
    <property type="project" value="UniProtKB-SubCell"/>
</dbReference>
<keyword evidence="14" id="KW-1185">Reference proteome</keyword>
<protein>
    <recommendedName>
        <fullName evidence="5">Diphthamide biosynthesis protein 4</fullName>
    </recommendedName>
</protein>
<dbReference type="AlphaFoldDB" id="G0W9A3"/>
<dbReference type="CDD" id="cd06257">
    <property type="entry name" value="DnaJ"/>
    <property type="match status" value="1"/>
</dbReference>
<dbReference type="PANTHER" id="PTHR21454:SF46">
    <property type="entry name" value="DIPHTHAMIDE BIOSYNTHESIS PROTEIN 4"/>
    <property type="match status" value="1"/>
</dbReference>
<feature type="domain" description="DPH-type MB" evidence="12">
    <location>
        <begin position="98"/>
        <end position="175"/>
    </location>
</feature>
<dbReference type="GeneID" id="11494918"/>
<name>G0W9A3_NAUDC</name>
<dbReference type="InterPro" id="IPR036869">
    <property type="entry name" value="J_dom_sf"/>
</dbReference>
<comment type="similarity">
    <text evidence="4">Belongs to the DPH4 family.</text>
</comment>
<feature type="domain" description="J" evidence="11">
    <location>
        <begin position="9"/>
        <end position="83"/>
    </location>
</feature>
<evidence type="ECO:0000313" key="13">
    <source>
        <dbReference type="EMBL" id="CCD24364.1"/>
    </source>
</evidence>
<dbReference type="InterPro" id="IPR044248">
    <property type="entry name" value="DPH3/4-like"/>
</dbReference>
<comment type="function">
    <text evidence="1">Required for the first step of diphthamide biosynthesis, the transfer of 3-amino-3-carboxypropyl from S-adenosyl-L-methionine to a histidine residue. Diphthamide is a post-translational modification of histidine which occurs in elongation factor 2.</text>
</comment>
<evidence type="ECO:0000256" key="8">
    <source>
        <dbReference type="ARBA" id="ARBA00022833"/>
    </source>
</evidence>
<keyword evidence="7" id="KW-0479">Metal-binding</keyword>
<dbReference type="OMA" id="IIGCRGC"/>
<keyword evidence="8" id="KW-0862">Zinc</keyword>
<evidence type="ECO:0000259" key="12">
    <source>
        <dbReference type="PROSITE" id="PS51074"/>
    </source>
</evidence>
<proteinExistence type="inferred from homology"/>
<evidence type="ECO:0000259" key="11">
    <source>
        <dbReference type="PROSITE" id="PS50076"/>
    </source>
</evidence>
<dbReference type="InterPro" id="IPR007872">
    <property type="entry name" value="DPH_MB_dom"/>
</dbReference>
<dbReference type="PANTHER" id="PTHR21454">
    <property type="entry name" value="DPH3 HOMOLOG-RELATED"/>
    <property type="match status" value="1"/>
</dbReference>
<dbReference type="PRINTS" id="PR00625">
    <property type="entry name" value="JDOMAIN"/>
</dbReference>
<gene>
    <name evidence="13" type="primary">NDAI0D00500</name>
    <name evidence="13" type="ordered locus">NDAI_0D00500</name>
</gene>
<dbReference type="InterPro" id="IPR001623">
    <property type="entry name" value="DnaJ_domain"/>
</dbReference>
<accession>G0W9A3</accession>
<dbReference type="Pfam" id="PF00226">
    <property type="entry name" value="DnaJ"/>
    <property type="match status" value="1"/>
</dbReference>
<evidence type="ECO:0000256" key="10">
    <source>
        <dbReference type="ARBA" id="ARBA00023242"/>
    </source>
</evidence>
<keyword evidence="10" id="KW-0539">Nucleus</keyword>
<dbReference type="SUPFAM" id="SSF46565">
    <property type="entry name" value="Chaperone J-domain"/>
    <property type="match status" value="1"/>
</dbReference>
<evidence type="ECO:0000256" key="1">
    <source>
        <dbReference type="ARBA" id="ARBA00003474"/>
    </source>
</evidence>
<evidence type="ECO:0000256" key="3">
    <source>
        <dbReference type="ARBA" id="ARBA00004496"/>
    </source>
</evidence>
<dbReference type="GO" id="GO:0005634">
    <property type="term" value="C:nucleus"/>
    <property type="evidence" value="ECO:0007669"/>
    <property type="project" value="UniProtKB-SubCell"/>
</dbReference>
<evidence type="ECO:0000256" key="5">
    <source>
        <dbReference type="ARBA" id="ARBA00021797"/>
    </source>
</evidence>
<dbReference type="SMART" id="SM00271">
    <property type="entry name" value="DnaJ"/>
    <property type="match status" value="1"/>
</dbReference>
<evidence type="ECO:0000256" key="6">
    <source>
        <dbReference type="ARBA" id="ARBA00022490"/>
    </source>
</evidence>
<evidence type="ECO:0000256" key="9">
    <source>
        <dbReference type="ARBA" id="ARBA00023004"/>
    </source>
</evidence>
<dbReference type="Pfam" id="PF05207">
    <property type="entry name" value="Zn_ribbon_CSL"/>
    <property type="match status" value="1"/>
</dbReference>
<dbReference type="Gene3D" id="1.10.287.110">
    <property type="entry name" value="DnaJ domain"/>
    <property type="match status" value="1"/>
</dbReference>
<keyword evidence="9" id="KW-0408">Iron</keyword>
<dbReference type="Gene3D" id="3.10.660.10">
    <property type="entry name" value="DPH Zinc finger"/>
    <property type="match status" value="1"/>
</dbReference>
<evidence type="ECO:0000256" key="2">
    <source>
        <dbReference type="ARBA" id="ARBA00004123"/>
    </source>
</evidence>
<dbReference type="KEGG" id="ndi:NDAI_0D00500"/>
<dbReference type="PROSITE" id="PS50076">
    <property type="entry name" value="DNAJ_2"/>
    <property type="match status" value="1"/>
</dbReference>
<evidence type="ECO:0000256" key="7">
    <source>
        <dbReference type="ARBA" id="ARBA00022723"/>
    </source>
</evidence>
<dbReference type="STRING" id="1071378.G0W9A3"/>
<dbReference type="EMBL" id="HE580270">
    <property type="protein sequence ID" value="CCD24364.1"/>
    <property type="molecule type" value="Genomic_DNA"/>
</dbReference>
<comment type="subcellular location">
    <subcellularLocation>
        <location evidence="3">Cytoplasm</location>
    </subcellularLocation>
    <subcellularLocation>
        <location evidence="2">Nucleus</location>
    </subcellularLocation>
</comment>
<dbReference type="OrthoDB" id="445556at2759"/>
<dbReference type="HOGENOM" id="CLU_017633_7_0_1"/>
<dbReference type="PROSITE" id="PS51074">
    <property type="entry name" value="DPH_MB"/>
    <property type="match status" value="1"/>
</dbReference>
<dbReference type="eggNOG" id="KOG0714">
    <property type="taxonomic scope" value="Eukaryota"/>
</dbReference>
<evidence type="ECO:0000313" key="14">
    <source>
        <dbReference type="Proteomes" id="UP000000689"/>
    </source>
</evidence>
<organism evidence="13 14">
    <name type="scientific">Naumovozyma dairenensis (strain ATCC 10597 / BCRC 20456 / CBS 421 / NBRC 0211 / NRRL Y-12639)</name>
    <name type="common">Saccharomyces dairenensis</name>
    <dbReference type="NCBI Taxonomy" id="1071378"/>
    <lineage>
        <taxon>Eukaryota</taxon>
        <taxon>Fungi</taxon>
        <taxon>Dikarya</taxon>
        <taxon>Ascomycota</taxon>
        <taxon>Saccharomycotina</taxon>
        <taxon>Saccharomycetes</taxon>
        <taxon>Saccharomycetales</taxon>
        <taxon>Saccharomycetaceae</taxon>
        <taxon>Naumovozyma</taxon>
    </lineage>
</organism>
<keyword evidence="6" id="KW-0963">Cytoplasm</keyword>